<dbReference type="Proteomes" id="UP000613580">
    <property type="component" value="Unassembled WGS sequence"/>
</dbReference>
<feature type="domain" description="Bacterial surface antigen (D15)" evidence="7">
    <location>
        <begin position="182"/>
        <end position="509"/>
    </location>
</feature>
<evidence type="ECO:0000256" key="1">
    <source>
        <dbReference type="ARBA" id="ARBA00004374"/>
    </source>
</evidence>
<feature type="region of interest" description="Disordered" evidence="6">
    <location>
        <begin position="1"/>
        <end position="32"/>
    </location>
</feature>
<keyword evidence="5" id="KW-0472">Membrane</keyword>
<keyword evidence="3" id="KW-1134">Transmembrane beta strand</keyword>
<dbReference type="Pfam" id="PF01103">
    <property type="entry name" value="Omp85"/>
    <property type="match status" value="1"/>
</dbReference>
<comment type="subcellular location">
    <subcellularLocation>
        <location evidence="1">Mitochondrion outer membrane</location>
        <topology evidence="1">Multi-pass membrane protein</topology>
    </subcellularLocation>
</comment>
<dbReference type="GO" id="GO:0045040">
    <property type="term" value="P:protein insertion into mitochondrial outer membrane"/>
    <property type="evidence" value="ECO:0007669"/>
    <property type="project" value="TreeGrafter"/>
</dbReference>
<sequence>MADSDSDSDPVAPPLRPPLQPSPSPRDFEPEDIEKLRQWQEARLQKQLKGQYQSNMIRLLDVINNNMDTPSQISSVRVEGGQQYTRPSFLRSLLDPLVPPPSEENDLRSAIQSAGRIASVLLATDIYSSVDARLERAKSPLAGPLDVDVVLQTRNKPKYYVNAKTEVGDNEGSTSLVGRIRNVFGGAELLEGSLTVGTTTRKAANASLTFPLTSSVQTWGELQGYMFERDSSSFASCTEAFSGAKALVRSGFFGGGKHEFAYEAVSRHIGNLQPNASLPMREAAGQSVKSAISHTFVLDTRDDSLVPTKGFYFRTSQEIAGLGGDASFVKSEVHGHVSRPISSSSSISFAARSGILWGLNGKPTLFPDRFQLGGPCSVRSFALNTLGPRADRLPMDAPPPLPATARDSLGGELYWSAGLSLISDFPRKPHWPVKTHAWINAGRLEDLDKSRPAGDTVRGMLTRPSVSAGVGLIYNFAPARIELNFGLPLVASKGDGTRRGLQLGVGLEFL</sequence>
<dbReference type="AlphaFoldDB" id="A0A8H6RZV8"/>
<comment type="similarity">
    <text evidence="2">Belongs to the SAM50/omp85 family.</text>
</comment>
<evidence type="ECO:0000259" key="7">
    <source>
        <dbReference type="Pfam" id="PF01103"/>
    </source>
</evidence>
<evidence type="ECO:0000256" key="6">
    <source>
        <dbReference type="SAM" id="MobiDB-lite"/>
    </source>
</evidence>
<name>A0A8H6RZV8_MYCCL</name>
<dbReference type="Gene3D" id="2.40.160.50">
    <property type="entry name" value="membrane protein fhac: a member of the omp85/tpsb transporter family"/>
    <property type="match status" value="1"/>
</dbReference>
<dbReference type="GO" id="GO:0005741">
    <property type="term" value="C:mitochondrial outer membrane"/>
    <property type="evidence" value="ECO:0007669"/>
    <property type="project" value="UniProtKB-SubCell"/>
</dbReference>
<feature type="compositionally biased region" description="Pro residues" evidence="6">
    <location>
        <begin position="11"/>
        <end position="24"/>
    </location>
</feature>
<dbReference type="InterPro" id="IPR039910">
    <property type="entry name" value="D15-like"/>
</dbReference>
<evidence type="ECO:0000256" key="4">
    <source>
        <dbReference type="ARBA" id="ARBA00022692"/>
    </source>
</evidence>
<evidence type="ECO:0000313" key="9">
    <source>
        <dbReference type="Proteomes" id="UP000613580"/>
    </source>
</evidence>
<accession>A0A8H6RZV8</accession>
<dbReference type="PANTHER" id="PTHR12815">
    <property type="entry name" value="SORTING AND ASSEMBLY MACHINERY SAMM50 PROTEIN FAMILY MEMBER"/>
    <property type="match status" value="1"/>
</dbReference>
<evidence type="ECO:0000256" key="3">
    <source>
        <dbReference type="ARBA" id="ARBA00022452"/>
    </source>
</evidence>
<organism evidence="8 9">
    <name type="scientific">Mycena chlorophos</name>
    <name type="common">Agaric fungus</name>
    <name type="synonym">Agaricus chlorophos</name>
    <dbReference type="NCBI Taxonomy" id="658473"/>
    <lineage>
        <taxon>Eukaryota</taxon>
        <taxon>Fungi</taxon>
        <taxon>Dikarya</taxon>
        <taxon>Basidiomycota</taxon>
        <taxon>Agaricomycotina</taxon>
        <taxon>Agaricomycetes</taxon>
        <taxon>Agaricomycetidae</taxon>
        <taxon>Agaricales</taxon>
        <taxon>Marasmiineae</taxon>
        <taxon>Mycenaceae</taxon>
        <taxon>Mycena</taxon>
    </lineage>
</organism>
<evidence type="ECO:0000256" key="5">
    <source>
        <dbReference type="ARBA" id="ARBA00023136"/>
    </source>
</evidence>
<gene>
    <name evidence="8" type="ORF">HMN09_01339100</name>
</gene>
<dbReference type="OrthoDB" id="1724197at2759"/>
<dbReference type="InterPro" id="IPR000184">
    <property type="entry name" value="Bac_surfAg_D15"/>
</dbReference>
<evidence type="ECO:0000256" key="2">
    <source>
        <dbReference type="ARBA" id="ARBA00010913"/>
    </source>
</evidence>
<dbReference type="EMBL" id="JACAZE010000029">
    <property type="protein sequence ID" value="KAF7289451.1"/>
    <property type="molecule type" value="Genomic_DNA"/>
</dbReference>
<evidence type="ECO:0000313" key="8">
    <source>
        <dbReference type="EMBL" id="KAF7289451.1"/>
    </source>
</evidence>
<comment type="caution">
    <text evidence="8">The sequence shown here is derived from an EMBL/GenBank/DDBJ whole genome shotgun (WGS) entry which is preliminary data.</text>
</comment>
<protein>
    <submittedName>
        <fullName evidence="8">Bac-surface-Ag domain-containing protein</fullName>
    </submittedName>
</protein>
<keyword evidence="4" id="KW-0812">Transmembrane</keyword>
<reference evidence="8" key="1">
    <citation type="submission" date="2020-05" db="EMBL/GenBank/DDBJ databases">
        <title>Mycena genomes resolve the evolution of fungal bioluminescence.</title>
        <authorList>
            <person name="Tsai I.J."/>
        </authorList>
    </citation>
    <scope>NUCLEOTIDE SEQUENCE</scope>
    <source>
        <strain evidence="8">110903Hualien_Pintung</strain>
    </source>
</reference>
<dbReference type="PANTHER" id="PTHR12815:SF18">
    <property type="entry name" value="SORTING AND ASSEMBLY MACHINERY COMPONENT 50 HOMOLOG"/>
    <property type="match status" value="1"/>
</dbReference>
<proteinExistence type="inferred from homology"/>
<keyword evidence="9" id="KW-1185">Reference proteome</keyword>